<reference evidence="2 3" key="1">
    <citation type="submission" date="2014-04" db="EMBL/GenBank/DDBJ databases">
        <title>Evolutionary Origins and Diversification of the Mycorrhizal Mutualists.</title>
        <authorList>
            <consortium name="DOE Joint Genome Institute"/>
            <consortium name="Mycorrhizal Genomics Consortium"/>
            <person name="Kohler A."/>
            <person name="Kuo A."/>
            <person name="Nagy L.G."/>
            <person name="Floudas D."/>
            <person name="Copeland A."/>
            <person name="Barry K.W."/>
            <person name="Cichocki N."/>
            <person name="Veneault-Fourrey C."/>
            <person name="LaButti K."/>
            <person name="Lindquist E.A."/>
            <person name="Lipzen A."/>
            <person name="Lundell T."/>
            <person name="Morin E."/>
            <person name="Murat C."/>
            <person name="Riley R."/>
            <person name="Ohm R."/>
            <person name="Sun H."/>
            <person name="Tunlid A."/>
            <person name="Henrissat B."/>
            <person name="Grigoriev I.V."/>
            <person name="Hibbett D.S."/>
            <person name="Martin F."/>
        </authorList>
    </citation>
    <scope>NUCLEOTIDE SEQUENCE [LARGE SCALE GENOMIC DNA]</scope>
    <source>
        <strain evidence="2 3">Koide BX008</strain>
    </source>
</reference>
<name>A0A0C2RY69_AMAMK</name>
<proteinExistence type="predicted"/>
<protein>
    <submittedName>
        <fullName evidence="2">Uncharacterized protein</fullName>
    </submittedName>
</protein>
<evidence type="ECO:0000313" key="1">
    <source>
        <dbReference type="EMBL" id="KIL54659.1"/>
    </source>
</evidence>
<organism evidence="2 3">
    <name type="scientific">Amanita muscaria (strain Koide BX008)</name>
    <dbReference type="NCBI Taxonomy" id="946122"/>
    <lineage>
        <taxon>Eukaryota</taxon>
        <taxon>Fungi</taxon>
        <taxon>Dikarya</taxon>
        <taxon>Basidiomycota</taxon>
        <taxon>Agaricomycotina</taxon>
        <taxon>Agaricomycetes</taxon>
        <taxon>Agaricomycetidae</taxon>
        <taxon>Agaricales</taxon>
        <taxon>Pluteineae</taxon>
        <taxon>Amanitaceae</taxon>
        <taxon>Amanita</taxon>
    </lineage>
</organism>
<dbReference type="EMBL" id="KN818538">
    <property type="protein sequence ID" value="KIL55275.1"/>
    <property type="molecule type" value="Genomic_DNA"/>
</dbReference>
<accession>A0A0C2RY69</accession>
<dbReference type="Proteomes" id="UP000054549">
    <property type="component" value="Unassembled WGS sequence"/>
</dbReference>
<evidence type="ECO:0000313" key="2">
    <source>
        <dbReference type="EMBL" id="KIL55275.1"/>
    </source>
</evidence>
<gene>
    <name evidence="2" type="ORF">M378DRAFT_640368</name>
    <name evidence="1" type="ORF">M378DRAFT_740828</name>
</gene>
<evidence type="ECO:0000313" key="3">
    <source>
        <dbReference type="Proteomes" id="UP000054549"/>
    </source>
</evidence>
<keyword evidence="3" id="KW-1185">Reference proteome</keyword>
<dbReference type="EMBL" id="KN818669">
    <property type="protein sequence ID" value="KIL54659.1"/>
    <property type="molecule type" value="Genomic_DNA"/>
</dbReference>
<dbReference type="AlphaFoldDB" id="A0A0C2RY69"/>
<dbReference type="HOGENOM" id="CLU_2209353_0_0_1"/>
<sequence>MLRNNNRTRHMDNSIHISTFSRILTQDRKTLQGPENNKAEQGCAKKCFRQENSIGAQQALERSGRCESTIQYISFFKSCMTWAVSAPFQLSDVASTINSLTREVLLL</sequence>